<evidence type="ECO:0000259" key="3">
    <source>
        <dbReference type="Pfam" id="PF02836"/>
    </source>
</evidence>
<proteinExistence type="predicted"/>
<dbReference type="InterPro" id="IPR006103">
    <property type="entry name" value="Glyco_hydro_2_cat"/>
</dbReference>
<evidence type="ECO:0000256" key="1">
    <source>
        <dbReference type="SAM" id="MobiDB-lite"/>
    </source>
</evidence>
<dbReference type="GO" id="GO:0004553">
    <property type="term" value="F:hydrolase activity, hydrolyzing O-glycosyl compounds"/>
    <property type="evidence" value="ECO:0007669"/>
    <property type="project" value="InterPro"/>
</dbReference>
<sequence>MRLLLIFALTFCGLAACQTTPNDSAPARGTAVPVTLTSSQQGYQIYRDGAPFFIRGAGGHRHLDKLVVAGGNAIRTWSADNARQILDDAHARGLVVMLGLSLGHERHGFDYSDDAAVAAQFERVKATVLRFKDHPALLAWGIGNEVDLFYNDTSVWYAIEDIAAFIQRVDPNHLVTTVTAGMDKDKLDLILERVPSLDYLSINIYGGLETLPGDLLDYGYDGPFVVTEWGPTGHWQVARTRWDVPVEQTSTEKAASYRQRYQQGIVAAQGRALGSFAFLWGQKQETTPTWYGVFTENGNPTEVVDALTYNWTGQWPKWRAPSIDALTLENQGRSDNVTLPPQQEVTAMVEMLTRSDASPSVHWQILPESTDIKAGGDPESRPSSLGVTFKSAKSGTTGQAQFTTPASPGAYRLFITVKDKKGRVANANLPFFVTNGEL</sequence>
<reference evidence="4" key="2">
    <citation type="submission" date="2020-09" db="EMBL/GenBank/DDBJ databases">
        <authorList>
            <person name="Sun Q."/>
            <person name="Kim S."/>
        </authorList>
    </citation>
    <scope>NUCLEOTIDE SEQUENCE</scope>
    <source>
        <strain evidence="4">KCTC 22164</strain>
    </source>
</reference>
<accession>A0A918JBV3</accession>
<protein>
    <recommendedName>
        <fullName evidence="3">Glycoside hydrolase family 2 catalytic domain-containing protein</fullName>
    </recommendedName>
</protein>
<dbReference type="InterPro" id="IPR017853">
    <property type="entry name" value="GH"/>
</dbReference>
<feature type="compositionally biased region" description="Polar residues" evidence="1">
    <location>
        <begin position="381"/>
        <end position="403"/>
    </location>
</feature>
<feature type="signal peptide" evidence="2">
    <location>
        <begin position="1"/>
        <end position="15"/>
    </location>
</feature>
<reference evidence="4" key="1">
    <citation type="journal article" date="2014" name="Int. J. Syst. Evol. Microbiol.">
        <title>Complete genome sequence of Corynebacterium casei LMG S-19264T (=DSM 44701T), isolated from a smear-ripened cheese.</title>
        <authorList>
            <consortium name="US DOE Joint Genome Institute (JGI-PGF)"/>
            <person name="Walter F."/>
            <person name="Albersmeier A."/>
            <person name="Kalinowski J."/>
            <person name="Ruckert C."/>
        </authorList>
    </citation>
    <scope>NUCLEOTIDE SEQUENCE</scope>
    <source>
        <strain evidence="4">KCTC 22164</strain>
    </source>
</reference>
<name>A0A918JBV3_9ALTE</name>
<dbReference type="EMBL" id="BMXP01000001">
    <property type="protein sequence ID" value="GGW73072.1"/>
    <property type="molecule type" value="Genomic_DNA"/>
</dbReference>
<feature type="domain" description="Glycoside hydrolase family 2 catalytic" evidence="3">
    <location>
        <begin position="87"/>
        <end position="195"/>
    </location>
</feature>
<feature type="region of interest" description="Disordered" evidence="1">
    <location>
        <begin position="369"/>
        <end position="403"/>
    </location>
</feature>
<keyword evidence="2" id="KW-0732">Signal</keyword>
<comment type="caution">
    <text evidence="4">The sequence shown here is derived from an EMBL/GenBank/DDBJ whole genome shotgun (WGS) entry which is preliminary data.</text>
</comment>
<dbReference type="PROSITE" id="PS51257">
    <property type="entry name" value="PROKAR_LIPOPROTEIN"/>
    <property type="match status" value="1"/>
</dbReference>
<evidence type="ECO:0000256" key="2">
    <source>
        <dbReference type="SAM" id="SignalP"/>
    </source>
</evidence>
<dbReference type="Gene3D" id="3.20.20.80">
    <property type="entry name" value="Glycosidases"/>
    <property type="match status" value="1"/>
</dbReference>
<dbReference type="AlphaFoldDB" id="A0A918JBV3"/>
<evidence type="ECO:0000313" key="4">
    <source>
        <dbReference type="EMBL" id="GGW73072.1"/>
    </source>
</evidence>
<dbReference type="Proteomes" id="UP000631300">
    <property type="component" value="Unassembled WGS sequence"/>
</dbReference>
<dbReference type="SUPFAM" id="SSF51445">
    <property type="entry name" value="(Trans)glycosidases"/>
    <property type="match status" value="1"/>
</dbReference>
<gene>
    <name evidence="4" type="ORF">GCM10007391_00760</name>
</gene>
<keyword evidence="5" id="KW-1185">Reference proteome</keyword>
<dbReference type="GO" id="GO:0005975">
    <property type="term" value="P:carbohydrate metabolic process"/>
    <property type="evidence" value="ECO:0007669"/>
    <property type="project" value="InterPro"/>
</dbReference>
<evidence type="ECO:0000313" key="5">
    <source>
        <dbReference type="Proteomes" id="UP000631300"/>
    </source>
</evidence>
<dbReference type="Pfam" id="PF02836">
    <property type="entry name" value="Glyco_hydro_2_C"/>
    <property type="match status" value="1"/>
</dbReference>
<dbReference type="RefSeq" id="WP_229804952.1">
    <property type="nucleotide sequence ID" value="NZ_BMXP01000001.1"/>
</dbReference>
<feature type="chain" id="PRO_5037686828" description="Glycoside hydrolase family 2 catalytic domain-containing protein" evidence="2">
    <location>
        <begin position="16"/>
        <end position="438"/>
    </location>
</feature>
<organism evidence="4 5">
    <name type="scientific">Alteromonas halophila</name>
    <dbReference type="NCBI Taxonomy" id="516698"/>
    <lineage>
        <taxon>Bacteria</taxon>
        <taxon>Pseudomonadati</taxon>
        <taxon>Pseudomonadota</taxon>
        <taxon>Gammaproteobacteria</taxon>
        <taxon>Alteromonadales</taxon>
        <taxon>Alteromonadaceae</taxon>
        <taxon>Alteromonas/Salinimonas group</taxon>
        <taxon>Alteromonas</taxon>
    </lineage>
</organism>
<feature type="compositionally biased region" description="Basic and acidic residues" evidence="1">
    <location>
        <begin position="370"/>
        <end position="380"/>
    </location>
</feature>